<name>A0AAE1N5M6_9FABA</name>
<protein>
    <recommendedName>
        <fullName evidence="2">CCHC-type domain-containing protein</fullName>
    </recommendedName>
</protein>
<keyword evidence="1" id="KW-0863">Zinc-finger</keyword>
<evidence type="ECO:0000256" key="1">
    <source>
        <dbReference type="PROSITE-ProRule" id="PRU00047"/>
    </source>
</evidence>
<sequence length="112" mass="12986">MNTLSDHTTMDAKVERARYARICVELDLQKSLVPRVVAAGEVFNVEYEGLKLICFECGKYGHRKEVCPWKKNAQQENMGDTSVRQKEIQPERVPEKKPEFIVRSFWPVDVCI</sequence>
<dbReference type="PANTHER" id="PTHR31286">
    <property type="entry name" value="GLYCINE-RICH CELL WALL STRUCTURAL PROTEIN 1.8-LIKE"/>
    <property type="match status" value="1"/>
</dbReference>
<dbReference type="GO" id="GO:0008270">
    <property type="term" value="F:zinc ion binding"/>
    <property type="evidence" value="ECO:0007669"/>
    <property type="project" value="UniProtKB-KW"/>
</dbReference>
<proteinExistence type="predicted"/>
<keyword evidence="1" id="KW-0479">Metal-binding</keyword>
<evidence type="ECO:0000313" key="3">
    <source>
        <dbReference type="EMBL" id="KAK4283808.1"/>
    </source>
</evidence>
<evidence type="ECO:0000259" key="2">
    <source>
        <dbReference type="PROSITE" id="PS50158"/>
    </source>
</evidence>
<accession>A0AAE1N5M6</accession>
<dbReference type="PROSITE" id="PS50158">
    <property type="entry name" value="ZF_CCHC"/>
    <property type="match status" value="1"/>
</dbReference>
<gene>
    <name evidence="3" type="ORF">QN277_000720</name>
</gene>
<dbReference type="EMBL" id="JAWXYG010000001">
    <property type="protein sequence ID" value="KAK4283808.1"/>
    <property type="molecule type" value="Genomic_DNA"/>
</dbReference>
<evidence type="ECO:0000313" key="4">
    <source>
        <dbReference type="Proteomes" id="UP001293593"/>
    </source>
</evidence>
<dbReference type="InterPro" id="IPR001878">
    <property type="entry name" value="Znf_CCHC"/>
</dbReference>
<dbReference type="AlphaFoldDB" id="A0AAE1N5M6"/>
<keyword evidence="4" id="KW-1185">Reference proteome</keyword>
<dbReference type="Proteomes" id="UP001293593">
    <property type="component" value="Unassembled WGS sequence"/>
</dbReference>
<dbReference type="InterPro" id="IPR040256">
    <property type="entry name" value="At4g02000-like"/>
</dbReference>
<dbReference type="GO" id="GO:0003676">
    <property type="term" value="F:nucleic acid binding"/>
    <property type="evidence" value="ECO:0007669"/>
    <property type="project" value="InterPro"/>
</dbReference>
<comment type="caution">
    <text evidence="3">The sequence shown here is derived from an EMBL/GenBank/DDBJ whole genome shotgun (WGS) entry which is preliminary data.</text>
</comment>
<dbReference type="SUPFAM" id="SSF57756">
    <property type="entry name" value="Retrovirus zinc finger-like domains"/>
    <property type="match status" value="1"/>
</dbReference>
<keyword evidence="1" id="KW-0862">Zinc</keyword>
<feature type="domain" description="CCHC-type" evidence="2">
    <location>
        <begin position="54"/>
        <end position="68"/>
    </location>
</feature>
<reference evidence="3" key="1">
    <citation type="submission" date="2023-10" db="EMBL/GenBank/DDBJ databases">
        <title>Chromosome-level genome of the transformable northern wattle, Acacia crassicarpa.</title>
        <authorList>
            <person name="Massaro I."/>
            <person name="Sinha N.R."/>
            <person name="Poethig S."/>
            <person name="Leichty A.R."/>
        </authorList>
    </citation>
    <scope>NUCLEOTIDE SEQUENCE</scope>
    <source>
        <strain evidence="3">Acra3RX</strain>
        <tissue evidence="3">Leaf</tissue>
    </source>
</reference>
<dbReference type="PANTHER" id="PTHR31286:SF99">
    <property type="entry name" value="DUF4283 DOMAIN-CONTAINING PROTEIN"/>
    <property type="match status" value="1"/>
</dbReference>
<organism evidence="3 4">
    <name type="scientific">Acacia crassicarpa</name>
    <name type="common">northern wattle</name>
    <dbReference type="NCBI Taxonomy" id="499986"/>
    <lineage>
        <taxon>Eukaryota</taxon>
        <taxon>Viridiplantae</taxon>
        <taxon>Streptophyta</taxon>
        <taxon>Embryophyta</taxon>
        <taxon>Tracheophyta</taxon>
        <taxon>Spermatophyta</taxon>
        <taxon>Magnoliopsida</taxon>
        <taxon>eudicotyledons</taxon>
        <taxon>Gunneridae</taxon>
        <taxon>Pentapetalae</taxon>
        <taxon>rosids</taxon>
        <taxon>fabids</taxon>
        <taxon>Fabales</taxon>
        <taxon>Fabaceae</taxon>
        <taxon>Caesalpinioideae</taxon>
        <taxon>mimosoid clade</taxon>
        <taxon>Acacieae</taxon>
        <taxon>Acacia</taxon>
    </lineage>
</organism>
<dbReference type="InterPro" id="IPR036875">
    <property type="entry name" value="Znf_CCHC_sf"/>
</dbReference>